<feature type="domain" description="Ig-like" evidence="4">
    <location>
        <begin position="608"/>
        <end position="694"/>
    </location>
</feature>
<dbReference type="GeneID" id="763963"/>
<dbReference type="FunFam" id="2.60.40.10:FF:002907">
    <property type="entry name" value="Uncharacterized protein"/>
    <property type="match status" value="2"/>
</dbReference>
<feature type="domain" description="Ig-like" evidence="4">
    <location>
        <begin position="700"/>
        <end position="797"/>
    </location>
</feature>
<keyword evidence="2" id="KW-0393">Immunoglobulin domain</keyword>
<feature type="domain" description="Ig-like" evidence="4">
    <location>
        <begin position="900"/>
        <end position="990"/>
    </location>
</feature>
<evidence type="ECO:0000259" key="5">
    <source>
        <dbReference type="PROSITE" id="PS50853"/>
    </source>
</evidence>
<feature type="domain" description="Ig-like" evidence="4">
    <location>
        <begin position="1099"/>
        <end position="1184"/>
    </location>
</feature>
<dbReference type="GO" id="GO:0070593">
    <property type="term" value="P:dendrite self-avoidance"/>
    <property type="evidence" value="ECO:0000318"/>
    <property type="project" value="GO_Central"/>
</dbReference>
<feature type="domain" description="Ig-like" evidence="4">
    <location>
        <begin position="115"/>
        <end position="208"/>
    </location>
</feature>
<dbReference type="OMA" id="THGNERS"/>
<reference evidence="6" key="2">
    <citation type="submission" date="2021-01" db="UniProtKB">
        <authorList>
            <consortium name="EnsemblMetazoa"/>
        </authorList>
    </citation>
    <scope>IDENTIFICATION</scope>
</reference>
<dbReference type="InterPro" id="IPR013783">
    <property type="entry name" value="Ig-like_fold"/>
</dbReference>
<feature type="domain" description="Ig-like" evidence="4">
    <location>
        <begin position="213"/>
        <end position="303"/>
    </location>
</feature>
<organism evidence="6 7">
    <name type="scientific">Strongylocentrotus purpuratus</name>
    <name type="common">Purple sea urchin</name>
    <dbReference type="NCBI Taxonomy" id="7668"/>
    <lineage>
        <taxon>Eukaryota</taxon>
        <taxon>Metazoa</taxon>
        <taxon>Echinodermata</taxon>
        <taxon>Eleutherozoa</taxon>
        <taxon>Echinozoa</taxon>
        <taxon>Echinoidea</taxon>
        <taxon>Euechinoidea</taxon>
        <taxon>Echinacea</taxon>
        <taxon>Camarodonta</taxon>
        <taxon>Echinidea</taxon>
        <taxon>Strongylocentrotidae</taxon>
        <taxon>Strongylocentrotus</taxon>
    </lineage>
</organism>
<dbReference type="SMART" id="SM00409">
    <property type="entry name" value="IG"/>
    <property type="match status" value="12"/>
</dbReference>
<dbReference type="FunFam" id="2.60.40.10:FF:000636">
    <property type="entry name" value="Neural cell adhesion molecule 2"/>
    <property type="match status" value="2"/>
</dbReference>
<dbReference type="Pfam" id="PF13927">
    <property type="entry name" value="Ig_3"/>
    <property type="match status" value="2"/>
</dbReference>
<dbReference type="SMART" id="SM00408">
    <property type="entry name" value="IGc2"/>
    <property type="match status" value="11"/>
</dbReference>
<dbReference type="Gene3D" id="2.60.40.10">
    <property type="entry name" value="Immunoglobulins"/>
    <property type="match status" value="16"/>
</dbReference>
<feature type="region of interest" description="Disordered" evidence="3">
    <location>
        <begin position="1387"/>
        <end position="1407"/>
    </location>
</feature>
<dbReference type="CDD" id="cd00096">
    <property type="entry name" value="Ig"/>
    <property type="match status" value="4"/>
</dbReference>
<feature type="domain" description="Ig-like" evidence="4">
    <location>
        <begin position="411"/>
        <end position="497"/>
    </location>
</feature>
<dbReference type="PANTHER" id="PTHR10075">
    <property type="entry name" value="BASIGIN RELATED"/>
    <property type="match status" value="1"/>
</dbReference>
<dbReference type="FunCoup" id="A0A7M7PLI1">
    <property type="interactions" value="78"/>
</dbReference>
<feature type="domain" description="Fibronectin type-III" evidence="5">
    <location>
        <begin position="1513"/>
        <end position="1623"/>
    </location>
</feature>
<accession>A0A7M7PLI1</accession>
<dbReference type="InterPro" id="IPR003961">
    <property type="entry name" value="FN3_dom"/>
</dbReference>
<dbReference type="InterPro" id="IPR036116">
    <property type="entry name" value="FN3_sf"/>
</dbReference>
<name>A0A7M7PLI1_STRPU</name>
<dbReference type="GO" id="GO:0030424">
    <property type="term" value="C:axon"/>
    <property type="evidence" value="ECO:0000318"/>
    <property type="project" value="GO_Central"/>
</dbReference>
<evidence type="ECO:0000259" key="4">
    <source>
        <dbReference type="PROSITE" id="PS50835"/>
    </source>
</evidence>
<keyword evidence="1" id="KW-0677">Repeat</keyword>
<dbReference type="FunFam" id="2.60.40.10:FF:001452">
    <property type="entry name" value="Uncharacterized protein, isoform F"/>
    <property type="match status" value="2"/>
</dbReference>
<feature type="domain" description="Ig-like" evidence="4">
    <location>
        <begin position="802"/>
        <end position="895"/>
    </location>
</feature>
<reference evidence="7" key="1">
    <citation type="submission" date="2015-02" db="EMBL/GenBank/DDBJ databases">
        <title>Genome sequencing for Strongylocentrotus purpuratus.</title>
        <authorList>
            <person name="Murali S."/>
            <person name="Liu Y."/>
            <person name="Vee V."/>
            <person name="English A."/>
            <person name="Wang M."/>
            <person name="Skinner E."/>
            <person name="Han Y."/>
            <person name="Muzny D.M."/>
            <person name="Worley K.C."/>
            <person name="Gibbs R.A."/>
        </authorList>
    </citation>
    <scope>NUCLEOTIDE SEQUENCE</scope>
</reference>
<dbReference type="GO" id="GO:0098632">
    <property type="term" value="F:cell-cell adhesion mediator activity"/>
    <property type="evidence" value="ECO:0000318"/>
    <property type="project" value="GO_Central"/>
</dbReference>
<feature type="domain" description="Ig-like" evidence="4">
    <location>
        <begin position="510"/>
        <end position="598"/>
    </location>
</feature>
<dbReference type="InterPro" id="IPR036179">
    <property type="entry name" value="Ig-like_dom_sf"/>
</dbReference>
<dbReference type="SUPFAM" id="SSF48726">
    <property type="entry name" value="Immunoglobulin"/>
    <property type="match status" value="12"/>
</dbReference>
<dbReference type="Pfam" id="PF00041">
    <property type="entry name" value="fn3"/>
    <property type="match status" value="2"/>
</dbReference>
<dbReference type="RefSeq" id="XP_030853672.1">
    <property type="nucleotide sequence ID" value="XM_030997812.1"/>
</dbReference>
<dbReference type="Proteomes" id="UP000007110">
    <property type="component" value="Unassembled WGS sequence"/>
</dbReference>
<dbReference type="FunFam" id="2.60.40.10:FF:003087">
    <property type="match status" value="3"/>
</dbReference>
<dbReference type="SMART" id="SM00060">
    <property type="entry name" value="FN3"/>
    <property type="match status" value="4"/>
</dbReference>
<feature type="domain" description="Fibronectin type-III" evidence="5">
    <location>
        <begin position="1192"/>
        <end position="1294"/>
    </location>
</feature>
<dbReference type="EnsemblMetazoa" id="XM_030997812">
    <property type="protein sequence ID" value="XP_030853672"/>
    <property type="gene ID" value="LOC763963"/>
</dbReference>
<protein>
    <submittedName>
        <fullName evidence="6">Uncharacterized protein</fullName>
    </submittedName>
</protein>
<evidence type="ECO:0000256" key="1">
    <source>
        <dbReference type="ARBA" id="ARBA00022737"/>
    </source>
</evidence>
<dbReference type="KEGG" id="spu:763963"/>
<feature type="domain" description="Ig-like" evidence="4">
    <location>
        <begin position="1000"/>
        <end position="1094"/>
    </location>
</feature>
<evidence type="ECO:0000313" key="7">
    <source>
        <dbReference type="Proteomes" id="UP000007110"/>
    </source>
</evidence>
<dbReference type="InterPro" id="IPR003599">
    <property type="entry name" value="Ig_sub"/>
</dbReference>
<dbReference type="SMART" id="SM00406">
    <property type="entry name" value="IGv"/>
    <property type="match status" value="4"/>
</dbReference>
<evidence type="ECO:0000256" key="3">
    <source>
        <dbReference type="SAM" id="MobiDB-lite"/>
    </source>
</evidence>
<dbReference type="FunFam" id="2.60.40.10:FF:000612">
    <property type="entry name" value="palladin isoform X1"/>
    <property type="match status" value="1"/>
</dbReference>
<dbReference type="InterPro" id="IPR013106">
    <property type="entry name" value="Ig_V-set"/>
</dbReference>
<dbReference type="GO" id="GO:0007411">
    <property type="term" value="P:axon guidance"/>
    <property type="evidence" value="ECO:0000318"/>
    <property type="project" value="GO_Central"/>
</dbReference>
<feature type="domain" description="Fibronectin type-III" evidence="5">
    <location>
        <begin position="1409"/>
        <end position="1509"/>
    </location>
</feature>
<sequence>MSKKIWPSLAFMDQFENTEPARIQVRRGRPLKLLCGGSPGVPDGNPAPLIYWTDATAKPTPITYNARITQDPEGNLVFSNAIASDAQGYYCQAINNVVGSSQRAAKITLSVIDLPAVERRARLVTKPAASEIAMRTQFFMLNCIAYGYPTPVITWKRGEEQLQSGGRVSIEFSGHDLVISAVENSDEGTYTCVASNTRGDDVFSTVVTVESAPYFPAPPSDETKAPGESVDIECRSEGVPAPTVDWFVNGQSWADFESNIDTERWTVVTGDPQLATISITNLQTTDSNVFQCIATNKYQEELTSVVLNVVSIPARIPSFTPLTRRLSVVEDDSAAFTCHVEGRPTPTITWTFKGSVLSNGDKYTIDEMVGSVVINNALEVDSGAYECSAENSIDGEDHMAMGSATLTVLGKTIITLPPADLTVREDSTATFQCEITYDHELNKPTVYWMKDSQRLEANQDNSLRIDNAMFSNSGTYTCFVETTLDESAGTVHSVNASAQLVVKAIPASIPSFTPLTRKLSVVQNDSAKFTCHVEGIPTPTITWTFKGSVLTNRDKYTVNEIEGSLVINNVKKVDSGEYECRAENAIDREDHEATGSATLIVLGTDFPPSIVEQPESVTGDQRIPLTLTCRAIGTPAPAYYWEKDGALFDMDSNDRASLDGGNLVIESLTTADDGQYQCFAKNRLGTAMSQKIWTSLAFMEQFVNTAPAMVQMSQGQPLKLRCGGSLGVPNGNPAPLIYWTDAAPKPTAIGYDARINQDLEGNLVFSNIIASDAKGYYCLSINNVIGSFQRSPKVTLSVTDLPAVASAAHLDTHPAASEVAKRTQSFKLKCIAFGYPTPVITWKRGEEQLQSGGRLSIEESAQALVISAVEISDEGTYTCVASNTGGDDEFSTVVTVESAPYFPAPPSDEIKGPGESVNIECRSEGVPAPTVDWLVNGQPWADFESNIDTERWTVVTGDPQLATIAITNLQTTDSSVFQCIATNKYKEELTSVVLNVVYFPARITSYTPLTRRLSVVEDDSAKFICHSKGRPDPTITWTFKGSLLTNGIKYTISETEGSLVINNVKKVDSGEYECTAENSIDGEDYEATGSATLTVLGKTTIYLSPANLMIRGGNTATFQCEITYDEELIEPYVFWMKDGQRLEANQDNSLRIENAYLTHSGTYTCFVETTLDESAGTVHSVNASAQLIVKGRPESPQILMLRAKQQEFAMELFWEPGNDNNNNAPIQYYIIQYDTKWADMHWQFQANETSSGLAIYRKVLYLQPFVDYRFRVIAVNEIGESEPSAGIAPTVDPQVAPPSENPSVPVVSGSSTRPESMVIRWQAIHPFYYGGDGFHYEVAYRPRISSAPFTKATVDPENTDDNPTGIIQNYIVNASQICEEFEFSVQSMNSEGPGPEPEIHHGVSGEACRPESPQILMLRAKQQEFAMDLFWEPGNDNNAPIQYYIIQYDTKWADMHWQFQANETASGLATYRKVLYLQPFVDYRFRVIAVNEIGESEPSAEVASRVDPQVAPPSINPSGVNGSTTRTSTVIRWQAIHPFYYGGDDFHYEVAYRPRLSSEPFTKDSVYPENTDDNPTGIIQNYIVDASQLCEEFEFSVRSMNSEGPGPEPEIHYGFPGVACLADQ</sequence>
<dbReference type="InParanoid" id="A0A7M7PLI1"/>
<dbReference type="GO" id="GO:0007156">
    <property type="term" value="P:homophilic cell adhesion via plasma membrane adhesion molecules"/>
    <property type="evidence" value="ECO:0000318"/>
    <property type="project" value="GO_Central"/>
</dbReference>
<dbReference type="Pfam" id="PF07679">
    <property type="entry name" value="I-set"/>
    <property type="match status" value="8"/>
</dbReference>
<dbReference type="InterPro" id="IPR003598">
    <property type="entry name" value="Ig_sub2"/>
</dbReference>
<dbReference type="InterPro" id="IPR007110">
    <property type="entry name" value="Ig-like_dom"/>
</dbReference>
<dbReference type="CDD" id="cd00063">
    <property type="entry name" value="FN3"/>
    <property type="match status" value="2"/>
</dbReference>
<feature type="region of interest" description="Disordered" evidence="3">
    <location>
        <begin position="1500"/>
        <end position="1523"/>
    </location>
</feature>
<dbReference type="OrthoDB" id="10010359at2759"/>
<keyword evidence="7" id="KW-1185">Reference proteome</keyword>
<dbReference type="GO" id="GO:0005886">
    <property type="term" value="C:plasma membrane"/>
    <property type="evidence" value="ECO:0000318"/>
    <property type="project" value="GO_Central"/>
</dbReference>
<dbReference type="SUPFAM" id="SSF49265">
    <property type="entry name" value="Fibronectin type III"/>
    <property type="match status" value="2"/>
</dbReference>
<dbReference type="PROSITE" id="PS50853">
    <property type="entry name" value="FN3"/>
    <property type="match status" value="4"/>
</dbReference>
<dbReference type="PANTHER" id="PTHR10075:SF100">
    <property type="entry name" value="FASCICLIN-2"/>
    <property type="match status" value="1"/>
</dbReference>
<evidence type="ECO:0000313" key="6">
    <source>
        <dbReference type="EnsemblMetazoa" id="XP_030853672"/>
    </source>
</evidence>
<feature type="domain" description="Ig-like" evidence="4">
    <location>
        <begin position="7"/>
        <end position="110"/>
    </location>
</feature>
<dbReference type="InterPro" id="IPR013098">
    <property type="entry name" value="Ig_I-set"/>
</dbReference>
<feature type="domain" description="Ig-like" evidence="4">
    <location>
        <begin position="317"/>
        <end position="407"/>
    </location>
</feature>
<feature type="domain" description="Fibronectin type-III" evidence="5">
    <location>
        <begin position="1301"/>
        <end position="1407"/>
    </location>
</feature>
<evidence type="ECO:0000256" key="2">
    <source>
        <dbReference type="ARBA" id="ARBA00023319"/>
    </source>
</evidence>
<proteinExistence type="predicted"/>
<dbReference type="PROSITE" id="PS50835">
    <property type="entry name" value="IG_LIKE"/>
    <property type="match status" value="12"/>
</dbReference>